<dbReference type="AlphaFoldDB" id="A0AAX3HTI8"/>
<organism evidence="1 2">
    <name type="scientific">Bacillus thuringiensis subsp. israelensis</name>
    <dbReference type="NCBI Taxonomy" id="1430"/>
    <lineage>
        <taxon>Bacteria</taxon>
        <taxon>Bacillati</taxon>
        <taxon>Bacillota</taxon>
        <taxon>Bacilli</taxon>
        <taxon>Bacillales</taxon>
        <taxon>Bacillaceae</taxon>
        <taxon>Bacillus</taxon>
        <taxon>Bacillus cereus group</taxon>
    </lineage>
</organism>
<evidence type="ECO:0000313" key="1">
    <source>
        <dbReference type="EMBL" id="VIJ04758.1"/>
    </source>
</evidence>
<reference evidence="1 2" key="1">
    <citation type="submission" date="2019-04" db="EMBL/GenBank/DDBJ databases">
        <authorList>
            <person name="Patino-Navarrete R."/>
            <person name="Patino Navarrete R."/>
        </authorList>
    </citation>
    <scope>NUCLEOTIDE SEQUENCE [LARGE SCALE GENOMIC DNA]</scope>
    <source>
        <strain evidence="1">Bacillus thuringiensis strain AR23</strain>
    </source>
</reference>
<gene>
    <name evidence="1" type="ORF">BTAR23_AR23_03029</name>
</gene>
<name>A0AAX3HTI8_BACTI</name>
<evidence type="ECO:0000313" key="2">
    <source>
        <dbReference type="Proteomes" id="UP000508034"/>
    </source>
</evidence>
<dbReference type="Proteomes" id="UP000508034">
    <property type="component" value="Unassembled WGS sequence"/>
</dbReference>
<proteinExistence type="predicted"/>
<sequence length="92" mass="10625">MRLKSALMALKNRLLISIFLLIQFTFGLAAITLSINMLCNFHYLGNSSNSLLDLESTYFITYDEMTTDRLKADQFNKGQIEEVYKKCSKIKM</sequence>
<protein>
    <submittedName>
        <fullName evidence="1">Uncharacterized protein</fullName>
    </submittedName>
</protein>
<accession>A0AAX3HTI8</accession>
<dbReference type="EMBL" id="CAAKHA010000020">
    <property type="protein sequence ID" value="VIJ04758.1"/>
    <property type="molecule type" value="Genomic_DNA"/>
</dbReference>
<comment type="caution">
    <text evidence="1">The sequence shown here is derived from an EMBL/GenBank/DDBJ whole genome shotgun (WGS) entry which is preliminary data.</text>
</comment>